<dbReference type="NCBIfam" id="TIGR00544">
    <property type="entry name" value="lgt"/>
    <property type="match status" value="1"/>
</dbReference>
<reference evidence="8" key="1">
    <citation type="submission" date="2020-02" db="EMBL/GenBank/DDBJ databases">
        <authorList>
            <person name="Shen X.-R."/>
            <person name="Zhang Y.-X."/>
        </authorList>
    </citation>
    <scope>NUCLEOTIDE SEQUENCE</scope>
    <source>
        <strain evidence="8">SYP-B3998</strain>
    </source>
</reference>
<gene>
    <name evidence="7 8" type="primary">lgt</name>
    <name evidence="8" type="ORF">GK047_21645</name>
</gene>
<dbReference type="PANTHER" id="PTHR30589:SF0">
    <property type="entry name" value="PHOSPHATIDYLGLYCEROL--PROLIPOPROTEIN DIACYLGLYCERYL TRANSFERASE"/>
    <property type="match status" value="1"/>
</dbReference>
<organism evidence="8">
    <name type="scientific">Paenibacillus sp. SYP-B3998</name>
    <dbReference type="NCBI Taxonomy" id="2678564"/>
    <lineage>
        <taxon>Bacteria</taxon>
        <taxon>Bacillati</taxon>
        <taxon>Bacillota</taxon>
        <taxon>Bacilli</taxon>
        <taxon>Bacillales</taxon>
        <taxon>Paenibacillaceae</taxon>
        <taxon>Paenibacillus</taxon>
    </lineage>
</organism>
<evidence type="ECO:0000313" key="8">
    <source>
        <dbReference type="EMBL" id="NEW08603.1"/>
    </source>
</evidence>
<keyword evidence="4 7" id="KW-0812">Transmembrane</keyword>
<evidence type="ECO:0000256" key="1">
    <source>
        <dbReference type="ARBA" id="ARBA00007150"/>
    </source>
</evidence>
<keyword evidence="2 7" id="KW-1003">Cell membrane</keyword>
<dbReference type="GO" id="GO:0005886">
    <property type="term" value="C:plasma membrane"/>
    <property type="evidence" value="ECO:0007669"/>
    <property type="project" value="UniProtKB-SubCell"/>
</dbReference>
<dbReference type="InterPro" id="IPR001640">
    <property type="entry name" value="Lgt"/>
</dbReference>
<evidence type="ECO:0000256" key="3">
    <source>
        <dbReference type="ARBA" id="ARBA00022679"/>
    </source>
</evidence>
<feature type="binding site" evidence="7">
    <location>
        <position position="130"/>
    </location>
    <ligand>
        <name>a 1,2-diacyl-sn-glycero-3-phospho-(1'-sn-glycerol)</name>
        <dbReference type="ChEBI" id="CHEBI:64716"/>
    </ligand>
</feature>
<keyword evidence="6 7" id="KW-0472">Membrane</keyword>
<evidence type="ECO:0000256" key="2">
    <source>
        <dbReference type="ARBA" id="ARBA00022475"/>
    </source>
</evidence>
<feature type="transmembrane region" description="Helical" evidence="7">
    <location>
        <begin position="196"/>
        <end position="212"/>
    </location>
</feature>
<comment type="pathway">
    <text evidence="7">Protein modification; lipoprotein biosynthesis (diacylglyceryl transfer).</text>
</comment>
<comment type="subcellular location">
    <subcellularLocation>
        <location evidence="7">Cell membrane</location>
        <topology evidence="7">Multi-pass membrane protein</topology>
    </subcellularLocation>
</comment>
<comment type="catalytic activity">
    <reaction evidence="7">
        <text>L-cysteinyl-[prolipoprotein] + a 1,2-diacyl-sn-glycero-3-phospho-(1'-sn-glycerol) = an S-1,2-diacyl-sn-glyceryl-L-cysteinyl-[prolipoprotein] + sn-glycerol 1-phosphate + H(+)</text>
        <dbReference type="Rhea" id="RHEA:56712"/>
        <dbReference type="Rhea" id="RHEA-COMP:14679"/>
        <dbReference type="Rhea" id="RHEA-COMP:14680"/>
        <dbReference type="ChEBI" id="CHEBI:15378"/>
        <dbReference type="ChEBI" id="CHEBI:29950"/>
        <dbReference type="ChEBI" id="CHEBI:57685"/>
        <dbReference type="ChEBI" id="CHEBI:64716"/>
        <dbReference type="ChEBI" id="CHEBI:140658"/>
        <dbReference type="EC" id="2.5.1.145"/>
    </reaction>
</comment>
<proteinExistence type="inferred from homology"/>
<keyword evidence="3 7" id="KW-0808">Transferase</keyword>
<feature type="transmembrane region" description="Helical" evidence="7">
    <location>
        <begin position="232"/>
        <end position="250"/>
    </location>
</feature>
<accession>A0A6G4A2A4</accession>
<comment type="caution">
    <text evidence="8">The sequence shown here is derived from an EMBL/GenBank/DDBJ whole genome shotgun (WGS) entry which is preliminary data.</text>
</comment>
<dbReference type="UniPathway" id="UPA00664"/>
<keyword evidence="8" id="KW-0449">Lipoprotein</keyword>
<feature type="transmembrane region" description="Helical" evidence="7">
    <location>
        <begin position="15"/>
        <end position="35"/>
    </location>
</feature>
<dbReference type="AlphaFoldDB" id="A0A6G4A2A4"/>
<feature type="transmembrane region" description="Helical" evidence="7">
    <location>
        <begin position="47"/>
        <end position="69"/>
    </location>
</feature>
<dbReference type="EC" id="2.5.1.145" evidence="7"/>
<dbReference type="GO" id="GO:0008961">
    <property type="term" value="F:phosphatidylglycerol-prolipoprotein diacylglyceryl transferase activity"/>
    <property type="evidence" value="ECO:0007669"/>
    <property type="project" value="UniProtKB-UniRule"/>
</dbReference>
<evidence type="ECO:0000256" key="6">
    <source>
        <dbReference type="ARBA" id="ARBA00023136"/>
    </source>
</evidence>
<dbReference type="Pfam" id="PF01790">
    <property type="entry name" value="LGT"/>
    <property type="match status" value="1"/>
</dbReference>
<feature type="transmembrane region" description="Helical" evidence="7">
    <location>
        <begin position="81"/>
        <end position="104"/>
    </location>
</feature>
<protein>
    <recommendedName>
        <fullName evidence="7">Phosphatidylglycerol--prolipoprotein diacylglyceryl transferase</fullName>
        <ecNumber evidence="7">2.5.1.145</ecNumber>
    </recommendedName>
</protein>
<dbReference type="PANTHER" id="PTHR30589">
    <property type="entry name" value="PROLIPOPROTEIN DIACYLGLYCERYL TRANSFERASE"/>
    <property type="match status" value="1"/>
</dbReference>
<dbReference type="HAMAP" id="MF_01147">
    <property type="entry name" value="Lgt"/>
    <property type="match status" value="1"/>
</dbReference>
<comment type="function">
    <text evidence="7">Catalyzes the transfer of the diacylglyceryl group from phosphatidylglycerol to the sulfhydryl group of the N-terminal cysteine of a prolipoprotein, the first step in the formation of mature lipoproteins.</text>
</comment>
<evidence type="ECO:0000256" key="5">
    <source>
        <dbReference type="ARBA" id="ARBA00022989"/>
    </source>
</evidence>
<dbReference type="RefSeq" id="WP_163951633.1">
    <property type="nucleotide sequence ID" value="NZ_JAAIKC010000010.1"/>
</dbReference>
<name>A0A6G4A2A4_9BACL</name>
<keyword evidence="5 7" id="KW-1133">Transmembrane helix</keyword>
<sequence>MRVILFYIGDFPVPSYGVIVALAVLLAFGVASFLARGTKFQNHLPNLVTYAILGAILSARIWHVFFFRWDYYSQNISEIFAIWNGGISIQGALIGGFLTTALYCRLQRISFWELADVLAPAIILGQAIGRIACFLNGDAFGSPTNSGFGIVYPEGTIAYEQYGAQPLWPAEIWEGQWGLVVFAILLLLKTKPLPKGFLFLTYNILYAIGRFLLEYLRGDSPRYAMDWTAGQWTSVVVILVSMALMSYFALQHKMKRLIESN</sequence>
<dbReference type="EMBL" id="JAAIKC010000010">
    <property type="protein sequence ID" value="NEW08603.1"/>
    <property type="molecule type" value="Genomic_DNA"/>
</dbReference>
<evidence type="ECO:0000256" key="4">
    <source>
        <dbReference type="ARBA" id="ARBA00022692"/>
    </source>
</evidence>
<dbReference type="GO" id="GO:0042158">
    <property type="term" value="P:lipoprotein biosynthetic process"/>
    <property type="evidence" value="ECO:0007669"/>
    <property type="project" value="UniProtKB-UniRule"/>
</dbReference>
<evidence type="ECO:0000256" key="7">
    <source>
        <dbReference type="HAMAP-Rule" id="MF_01147"/>
    </source>
</evidence>
<comment type="similarity">
    <text evidence="1 7">Belongs to the Lgt family.</text>
</comment>